<name>A0ABN7KNE0_9BACT</name>
<dbReference type="Proteomes" id="UP000675880">
    <property type="component" value="Unassembled WGS sequence"/>
</dbReference>
<gene>
    <name evidence="1" type="ORF">NSPZN2_10816</name>
</gene>
<evidence type="ECO:0000313" key="2">
    <source>
        <dbReference type="Proteomes" id="UP000675880"/>
    </source>
</evidence>
<comment type="caution">
    <text evidence="1">The sequence shown here is derived from an EMBL/GenBank/DDBJ whole genome shotgun (WGS) entry which is preliminary data.</text>
</comment>
<dbReference type="EMBL" id="CAJNBJ010000001">
    <property type="protein sequence ID" value="CAE6702692.1"/>
    <property type="molecule type" value="Genomic_DNA"/>
</dbReference>
<accession>A0ABN7KNE0</accession>
<sequence length="281" mass="31819">MSMVPPTDWSPLQEWWQAMGRRLQVEDRVEAFFRRALGVSQALAGVVHVGGEVEYILFVLVRYWIPVVLPPPGRERASKGDPDYWLESEQILKAAASRLRELKPLIELLTAANPLGAGSTDQPASRTPLVEVELANMLQGIAESAGSYGGPDYTSVIKTFDPVPLRQTQPFKHNKKNSAELWVVFLLREHFRGLGLGKDRYWPLVAGLCSAAGIANPSGQPYGPDELKSWWQKNWPRTYTQLEQTQAAPDLSGAAYQQDFDWFVSWIEWQRRQQVEQESRE</sequence>
<evidence type="ECO:0000313" key="1">
    <source>
        <dbReference type="EMBL" id="CAE6702692.1"/>
    </source>
</evidence>
<protein>
    <submittedName>
        <fullName evidence="1">Uncharacterized protein</fullName>
    </submittedName>
</protein>
<proteinExistence type="predicted"/>
<reference evidence="1 2" key="1">
    <citation type="submission" date="2021-02" db="EMBL/GenBank/DDBJ databases">
        <authorList>
            <person name="Han P."/>
        </authorList>
    </citation>
    <scope>NUCLEOTIDE SEQUENCE [LARGE SCALE GENOMIC DNA]</scope>
    <source>
        <strain evidence="1">Candidatus Nitrospira sp. ZN2</strain>
    </source>
</reference>
<dbReference type="RefSeq" id="WP_213040652.1">
    <property type="nucleotide sequence ID" value="NZ_CAJNBJ010000001.1"/>
</dbReference>
<keyword evidence="2" id="KW-1185">Reference proteome</keyword>
<organism evidence="1 2">
    <name type="scientific">Nitrospira defluvii</name>
    <dbReference type="NCBI Taxonomy" id="330214"/>
    <lineage>
        <taxon>Bacteria</taxon>
        <taxon>Pseudomonadati</taxon>
        <taxon>Nitrospirota</taxon>
        <taxon>Nitrospiria</taxon>
        <taxon>Nitrospirales</taxon>
        <taxon>Nitrospiraceae</taxon>
        <taxon>Nitrospira</taxon>
    </lineage>
</organism>